<sequence>MRTQIITRIFSETGKQLSTSNNRFQPRVVNPKQMIKFLHRGGNFSLQSEVADYIQSCFSVSDDPAAWTVTNKQRKHFVQHSPIETTIDIEFSWLSEYEGSVEYQTSMLAYLNRTRKLETIDSQLMQQSILEGSFCCELQKDSGYTSSIASDMSELP</sequence>
<dbReference type="GeneID" id="20202081"/>
<evidence type="ECO:0000313" key="3">
    <source>
        <dbReference type="Proteomes" id="UP000015101"/>
    </source>
</evidence>
<keyword evidence="3" id="KW-1185">Reference proteome</keyword>
<gene>
    <name evidence="2" type="primary">20202081</name>
    <name evidence="1" type="ORF">HELRODRAFT_167786</name>
</gene>
<accession>T1EZT1</accession>
<protein>
    <submittedName>
        <fullName evidence="1 2">Uncharacterized protein</fullName>
    </submittedName>
</protein>
<evidence type="ECO:0000313" key="2">
    <source>
        <dbReference type="EnsemblMetazoa" id="HelroP167786"/>
    </source>
</evidence>
<dbReference type="HOGENOM" id="CLU_1688650_0_0_1"/>
<dbReference type="EMBL" id="KB095905">
    <property type="protein sequence ID" value="ESO09956.1"/>
    <property type="molecule type" value="Genomic_DNA"/>
</dbReference>
<organism evidence="2 3">
    <name type="scientific">Helobdella robusta</name>
    <name type="common">Californian leech</name>
    <dbReference type="NCBI Taxonomy" id="6412"/>
    <lineage>
        <taxon>Eukaryota</taxon>
        <taxon>Metazoa</taxon>
        <taxon>Spiralia</taxon>
        <taxon>Lophotrochozoa</taxon>
        <taxon>Annelida</taxon>
        <taxon>Clitellata</taxon>
        <taxon>Hirudinea</taxon>
        <taxon>Rhynchobdellida</taxon>
        <taxon>Glossiphoniidae</taxon>
        <taxon>Helobdella</taxon>
    </lineage>
</organism>
<dbReference type="AlphaFoldDB" id="T1EZT1"/>
<dbReference type="InParanoid" id="T1EZT1"/>
<dbReference type="KEGG" id="hro:HELRODRAFT_167786"/>
<name>T1EZT1_HELRO</name>
<reference evidence="3" key="1">
    <citation type="submission" date="2012-12" db="EMBL/GenBank/DDBJ databases">
        <authorList>
            <person name="Hellsten U."/>
            <person name="Grimwood J."/>
            <person name="Chapman J.A."/>
            <person name="Shapiro H."/>
            <person name="Aerts A."/>
            <person name="Otillar R.P."/>
            <person name="Terry A.Y."/>
            <person name="Boore J.L."/>
            <person name="Simakov O."/>
            <person name="Marletaz F."/>
            <person name="Cho S.-J."/>
            <person name="Edsinger-Gonzales E."/>
            <person name="Havlak P."/>
            <person name="Kuo D.-H."/>
            <person name="Larsson T."/>
            <person name="Lv J."/>
            <person name="Arendt D."/>
            <person name="Savage R."/>
            <person name="Osoegawa K."/>
            <person name="de Jong P."/>
            <person name="Lindberg D.R."/>
            <person name="Seaver E.C."/>
            <person name="Weisblat D.A."/>
            <person name="Putnam N.H."/>
            <person name="Grigoriev I.V."/>
            <person name="Rokhsar D.S."/>
        </authorList>
    </citation>
    <scope>NUCLEOTIDE SEQUENCE</scope>
</reference>
<evidence type="ECO:0000313" key="1">
    <source>
        <dbReference type="EMBL" id="ESO09956.1"/>
    </source>
</evidence>
<dbReference type="RefSeq" id="XP_009011770.1">
    <property type="nucleotide sequence ID" value="XM_009013522.1"/>
</dbReference>
<reference evidence="2" key="3">
    <citation type="submission" date="2015-06" db="UniProtKB">
        <authorList>
            <consortium name="EnsemblMetazoa"/>
        </authorList>
    </citation>
    <scope>IDENTIFICATION</scope>
</reference>
<dbReference type="Proteomes" id="UP000015101">
    <property type="component" value="Unassembled WGS sequence"/>
</dbReference>
<dbReference type="CTD" id="20202081"/>
<dbReference type="EMBL" id="AMQM01002844">
    <property type="status" value="NOT_ANNOTATED_CDS"/>
    <property type="molecule type" value="Genomic_DNA"/>
</dbReference>
<dbReference type="EnsemblMetazoa" id="HelroT167786">
    <property type="protein sequence ID" value="HelroP167786"/>
    <property type="gene ID" value="HelroG167786"/>
</dbReference>
<proteinExistence type="predicted"/>
<reference evidence="1 3" key="2">
    <citation type="journal article" date="2013" name="Nature">
        <title>Insights into bilaterian evolution from three spiralian genomes.</title>
        <authorList>
            <person name="Simakov O."/>
            <person name="Marletaz F."/>
            <person name="Cho S.J."/>
            <person name="Edsinger-Gonzales E."/>
            <person name="Havlak P."/>
            <person name="Hellsten U."/>
            <person name="Kuo D.H."/>
            <person name="Larsson T."/>
            <person name="Lv J."/>
            <person name="Arendt D."/>
            <person name="Savage R."/>
            <person name="Osoegawa K."/>
            <person name="de Jong P."/>
            <person name="Grimwood J."/>
            <person name="Chapman J.A."/>
            <person name="Shapiro H."/>
            <person name="Aerts A."/>
            <person name="Otillar R.P."/>
            <person name="Terry A.Y."/>
            <person name="Boore J.L."/>
            <person name="Grigoriev I.V."/>
            <person name="Lindberg D.R."/>
            <person name="Seaver E.C."/>
            <person name="Weisblat D.A."/>
            <person name="Putnam N.H."/>
            <person name="Rokhsar D.S."/>
        </authorList>
    </citation>
    <scope>NUCLEOTIDE SEQUENCE</scope>
</reference>